<reference evidence="2" key="1">
    <citation type="submission" date="2016-10" db="EMBL/GenBank/DDBJ databases">
        <authorList>
            <person name="Varghese N."/>
            <person name="Submissions S."/>
        </authorList>
    </citation>
    <scope>NUCLEOTIDE SEQUENCE [LARGE SCALE GENOMIC DNA]</scope>
    <source>
        <strain evidence="2">DSM 26382</strain>
    </source>
</reference>
<evidence type="ECO:0000313" key="2">
    <source>
        <dbReference type="Proteomes" id="UP000199467"/>
    </source>
</evidence>
<protein>
    <submittedName>
        <fullName evidence="1">Uncharacterized protein</fullName>
    </submittedName>
</protein>
<gene>
    <name evidence="1" type="ORF">SAMN05216576_107294</name>
</gene>
<organism evidence="1 2">
    <name type="scientific">Ectopseudomonas chengduensis</name>
    <dbReference type="NCBI Taxonomy" id="489632"/>
    <lineage>
        <taxon>Bacteria</taxon>
        <taxon>Pseudomonadati</taxon>
        <taxon>Pseudomonadota</taxon>
        <taxon>Gammaproteobacteria</taxon>
        <taxon>Pseudomonadales</taxon>
        <taxon>Pseudomonadaceae</taxon>
        <taxon>Ectopseudomonas</taxon>
    </lineage>
</organism>
<sequence length="100" mass="11077">MPATDLEFTEYLLHVGPHEDGESCALLWLDRVWPLSDTATVQEEAKEGGFIDLVIAGREGRLILKSVDQECLPHIRSSGLYVIYQGKDGATVQAHMPIVK</sequence>
<dbReference type="GeneID" id="57608929"/>
<dbReference type="EMBL" id="FMZQ01000007">
    <property type="protein sequence ID" value="SDC88156.1"/>
    <property type="molecule type" value="Genomic_DNA"/>
</dbReference>
<dbReference type="RefSeq" id="WP_017362457.1">
    <property type="nucleotide sequence ID" value="NZ_FMZQ01000007.1"/>
</dbReference>
<proteinExistence type="predicted"/>
<evidence type="ECO:0000313" key="1">
    <source>
        <dbReference type="EMBL" id="SDC88156.1"/>
    </source>
</evidence>
<keyword evidence="2" id="KW-1185">Reference proteome</keyword>
<dbReference type="Proteomes" id="UP000199467">
    <property type="component" value="Unassembled WGS sequence"/>
</dbReference>
<dbReference type="AlphaFoldDB" id="A0A1G6Q8Y3"/>
<name>A0A1G6Q8Y3_9GAMM</name>
<accession>A0A1G6Q8Y3</accession>